<dbReference type="EnsemblPlants" id="Pp3c9_16690V3.2">
    <property type="protein sequence ID" value="Pp3c9_16690V3.2"/>
    <property type="gene ID" value="Pp3c9_16690"/>
</dbReference>
<evidence type="ECO:0000313" key="1">
    <source>
        <dbReference type="EMBL" id="PNR48310.1"/>
    </source>
</evidence>
<dbReference type="EnsemblPlants" id="Pp3c9_16690V3.1">
    <property type="protein sequence ID" value="Pp3c9_16690V3.1"/>
    <property type="gene ID" value="Pp3c9_16690"/>
</dbReference>
<protein>
    <submittedName>
        <fullName evidence="1 2">Uncharacterized protein</fullName>
    </submittedName>
</protein>
<dbReference type="Gramene" id="Pp3c9_16690V3.2">
    <property type="protein sequence ID" value="Pp3c9_16690V3.2"/>
    <property type="gene ID" value="Pp3c9_16690"/>
</dbReference>
<reference evidence="2" key="3">
    <citation type="submission" date="2020-12" db="UniProtKB">
        <authorList>
            <consortium name="EnsemblPlants"/>
        </authorList>
    </citation>
    <scope>IDENTIFICATION</scope>
</reference>
<evidence type="ECO:0000313" key="2">
    <source>
        <dbReference type="EnsemblPlants" id="Pp3c9_16690V3.1"/>
    </source>
</evidence>
<keyword evidence="3" id="KW-1185">Reference proteome</keyword>
<gene>
    <name evidence="1" type="ORF">PHYPA_012786</name>
</gene>
<evidence type="ECO:0000313" key="3">
    <source>
        <dbReference type="Proteomes" id="UP000006727"/>
    </source>
</evidence>
<accession>A0A2K1K3F8</accession>
<dbReference type="Proteomes" id="UP000006727">
    <property type="component" value="Chromosome 9"/>
</dbReference>
<name>A0A2K1K3F8_PHYPA</name>
<sequence length="98" mass="11416">MASLNEIVGYERCSMVIPTHSYELPPYQLEMKIIAKVQNASPKKLEKLDFYMKRTKGYATCEIDQQNNTIKICSFSNLHTRDILFYITNHLDPNARET</sequence>
<dbReference type="InParanoid" id="A0A2K1K3F8"/>
<reference evidence="1 3" key="2">
    <citation type="journal article" date="2018" name="Plant J.">
        <title>The Physcomitrella patens chromosome-scale assembly reveals moss genome structure and evolution.</title>
        <authorList>
            <person name="Lang D."/>
            <person name="Ullrich K.K."/>
            <person name="Murat F."/>
            <person name="Fuchs J."/>
            <person name="Jenkins J."/>
            <person name="Haas F.B."/>
            <person name="Piednoel M."/>
            <person name="Gundlach H."/>
            <person name="Van Bel M."/>
            <person name="Meyberg R."/>
            <person name="Vives C."/>
            <person name="Morata J."/>
            <person name="Symeonidi A."/>
            <person name="Hiss M."/>
            <person name="Muchero W."/>
            <person name="Kamisugi Y."/>
            <person name="Saleh O."/>
            <person name="Blanc G."/>
            <person name="Decker E.L."/>
            <person name="van Gessel N."/>
            <person name="Grimwood J."/>
            <person name="Hayes R.D."/>
            <person name="Graham S.W."/>
            <person name="Gunter L.E."/>
            <person name="McDaniel S.F."/>
            <person name="Hoernstein S.N.W."/>
            <person name="Larsson A."/>
            <person name="Li F.W."/>
            <person name="Perroud P.F."/>
            <person name="Phillips J."/>
            <person name="Ranjan P."/>
            <person name="Rokshar D.S."/>
            <person name="Rothfels C.J."/>
            <person name="Schneider L."/>
            <person name="Shu S."/>
            <person name="Stevenson D.W."/>
            <person name="Thummler F."/>
            <person name="Tillich M."/>
            <person name="Villarreal Aguilar J.C."/>
            <person name="Widiez T."/>
            <person name="Wong G.K."/>
            <person name="Wymore A."/>
            <person name="Zhang Y."/>
            <person name="Zimmer A.D."/>
            <person name="Quatrano R.S."/>
            <person name="Mayer K.F.X."/>
            <person name="Goodstein D."/>
            <person name="Casacuberta J.M."/>
            <person name="Vandepoele K."/>
            <person name="Reski R."/>
            <person name="Cuming A.C."/>
            <person name="Tuskan G.A."/>
            <person name="Maumus F."/>
            <person name="Salse J."/>
            <person name="Schmutz J."/>
            <person name="Rensing S.A."/>
        </authorList>
    </citation>
    <scope>NUCLEOTIDE SEQUENCE [LARGE SCALE GENOMIC DNA]</scope>
    <source>
        <strain evidence="2 3">cv. Gransden 2004</strain>
    </source>
</reference>
<organism evidence="1">
    <name type="scientific">Physcomitrium patens</name>
    <name type="common">Spreading-leaved earth moss</name>
    <name type="synonym">Physcomitrella patens</name>
    <dbReference type="NCBI Taxonomy" id="3218"/>
    <lineage>
        <taxon>Eukaryota</taxon>
        <taxon>Viridiplantae</taxon>
        <taxon>Streptophyta</taxon>
        <taxon>Embryophyta</taxon>
        <taxon>Bryophyta</taxon>
        <taxon>Bryophytina</taxon>
        <taxon>Bryopsida</taxon>
        <taxon>Funariidae</taxon>
        <taxon>Funariales</taxon>
        <taxon>Funariaceae</taxon>
        <taxon>Physcomitrium</taxon>
    </lineage>
</organism>
<dbReference type="Gramene" id="Pp3c9_16690V3.1">
    <property type="protein sequence ID" value="Pp3c9_16690V3.1"/>
    <property type="gene ID" value="Pp3c9_16690"/>
</dbReference>
<proteinExistence type="predicted"/>
<dbReference type="AlphaFoldDB" id="A0A2K1K3F8"/>
<dbReference type="PaxDb" id="3218-PP1S78_97V6.1"/>
<dbReference type="EMBL" id="ABEU02000009">
    <property type="protein sequence ID" value="PNR48310.1"/>
    <property type="molecule type" value="Genomic_DNA"/>
</dbReference>
<reference evidence="1 3" key="1">
    <citation type="journal article" date="2008" name="Science">
        <title>The Physcomitrella genome reveals evolutionary insights into the conquest of land by plants.</title>
        <authorList>
            <person name="Rensing S."/>
            <person name="Lang D."/>
            <person name="Zimmer A."/>
            <person name="Terry A."/>
            <person name="Salamov A."/>
            <person name="Shapiro H."/>
            <person name="Nishiyama T."/>
            <person name="Perroud P.-F."/>
            <person name="Lindquist E."/>
            <person name="Kamisugi Y."/>
            <person name="Tanahashi T."/>
            <person name="Sakakibara K."/>
            <person name="Fujita T."/>
            <person name="Oishi K."/>
            <person name="Shin-I T."/>
            <person name="Kuroki Y."/>
            <person name="Toyoda A."/>
            <person name="Suzuki Y."/>
            <person name="Hashimoto A."/>
            <person name="Yamaguchi K."/>
            <person name="Sugano A."/>
            <person name="Kohara Y."/>
            <person name="Fujiyama A."/>
            <person name="Anterola A."/>
            <person name="Aoki S."/>
            <person name="Ashton N."/>
            <person name="Barbazuk W.B."/>
            <person name="Barker E."/>
            <person name="Bennetzen J."/>
            <person name="Bezanilla M."/>
            <person name="Blankenship R."/>
            <person name="Cho S.H."/>
            <person name="Dutcher S."/>
            <person name="Estelle M."/>
            <person name="Fawcett J.A."/>
            <person name="Gundlach H."/>
            <person name="Hanada K."/>
            <person name="Heyl A."/>
            <person name="Hicks K.A."/>
            <person name="Hugh J."/>
            <person name="Lohr M."/>
            <person name="Mayer K."/>
            <person name="Melkozernov A."/>
            <person name="Murata T."/>
            <person name="Nelson D."/>
            <person name="Pils B."/>
            <person name="Prigge M."/>
            <person name="Reiss B."/>
            <person name="Renner T."/>
            <person name="Rombauts S."/>
            <person name="Rushton P."/>
            <person name="Sanderfoot A."/>
            <person name="Schween G."/>
            <person name="Shiu S.-H."/>
            <person name="Stueber K."/>
            <person name="Theodoulou F.L."/>
            <person name="Tu H."/>
            <person name="Van de Peer Y."/>
            <person name="Verrier P.J."/>
            <person name="Waters E."/>
            <person name="Wood A."/>
            <person name="Yang L."/>
            <person name="Cove D."/>
            <person name="Cuming A."/>
            <person name="Hasebe M."/>
            <person name="Lucas S."/>
            <person name="Mishler D.B."/>
            <person name="Reski R."/>
            <person name="Grigoriev I."/>
            <person name="Quatrano R.S."/>
            <person name="Boore J.L."/>
        </authorList>
    </citation>
    <scope>NUCLEOTIDE SEQUENCE [LARGE SCALE GENOMIC DNA]</scope>
    <source>
        <strain evidence="2 3">cv. Gransden 2004</strain>
    </source>
</reference>